<dbReference type="InterPro" id="IPR000860">
    <property type="entry name" value="HemC"/>
</dbReference>
<evidence type="ECO:0000259" key="10">
    <source>
        <dbReference type="Pfam" id="PF03900"/>
    </source>
</evidence>
<dbReference type="HAMAP" id="MF_00260">
    <property type="entry name" value="Porphobil_deam"/>
    <property type="match status" value="1"/>
</dbReference>
<evidence type="ECO:0000313" key="12">
    <source>
        <dbReference type="Proteomes" id="UP001342631"/>
    </source>
</evidence>
<evidence type="ECO:0000256" key="2">
    <source>
        <dbReference type="ARBA" id="ARBA00004735"/>
    </source>
</evidence>
<comment type="pathway">
    <text evidence="2">Porphyrin-containing compound metabolism; protoporphyrin-IX biosynthesis; coproporphyrinogen-III from 5-aminolevulinate: step 2/4.</text>
</comment>
<proteinExistence type="inferred from homology"/>
<comment type="miscellaneous">
    <text evidence="8">The porphobilinogen subunits are added to the dipyrromethane group.</text>
</comment>
<dbReference type="RefSeq" id="WP_338278897.1">
    <property type="nucleotide sequence ID" value="NZ_BTTX01000004.1"/>
</dbReference>
<comment type="caution">
    <text evidence="11">The sequence shown here is derived from an EMBL/GenBank/DDBJ whole genome shotgun (WGS) entry which is preliminary data.</text>
</comment>
<accession>A0ABQ6QWS8</accession>
<dbReference type="EMBL" id="BTTX01000004">
    <property type="protein sequence ID" value="GMU08099.1"/>
    <property type="molecule type" value="Genomic_DNA"/>
</dbReference>
<comment type="catalytic activity">
    <reaction evidence="7 8">
        <text>4 porphobilinogen + H2O = hydroxymethylbilane + 4 NH4(+)</text>
        <dbReference type="Rhea" id="RHEA:13185"/>
        <dbReference type="ChEBI" id="CHEBI:15377"/>
        <dbReference type="ChEBI" id="CHEBI:28938"/>
        <dbReference type="ChEBI" id="CHEBI:57845"/>
        <dbReference type="ChEBI" id="CHEBI:58126"/>
        <dbReference type="EC" id="2.5.1.61"/>
    </reaction>
</comment>
<feature type="domain" description="Porphobilinogen deaminase N-terminal" evidence="9">
    <location>
        <begin position="4"/>
        <end position="211"/>
    </location>
</feature>
<feature type="modified residue" description="S-(dipyrrolylmethanemethyl)cysteine" evidence="8">
    <location>
        <position position="240"/>
    </location>
</feature>
<dbReference type="SUPFAM" id="SSF54782">
    <property type="entry name" value="Porphobilinogen deaminase (hydroxymethylbilane synthase), C-terminal domain"/>
    <property type="match status" value="1"/>
</dbReference>
<dbReference type="Gene3D" id="3.40.190.10">
    <property type="entry name" value="Periplasmic binding protein-like II"/>
    <property type="match status" value="2"/>
</dbReference>
<dbReference type="PANTHER" id="PTHR11557">
    <property type="entry name" value="PORPHOBILINOGEN DEAMINASE"/>
    <property type="match status" value="1"/>
</dbReference>
<comment type="similarity">
    <text evidence="3 8">Belongs to the HMBS family.</text>
</comment>
<feature type="domain" description="Porphobilinogen deaminase C-terminal" evidence="10">
    <location>
        <begin position="225"/>
        <end position="293"/>
    </location>
</feature>
<evidence type="ECO:0000256" key="6">
    <source>
        <dbReference type="ARBA" id="ARBA00023244"/>
    </source>
</evidence>
<dbReference type="InterPro" id="IPR022419">
    <property type="entry name" value="Porphobilin_deaminase_cofac_BS"/>
</dbReference>
<comment type="cofactor">
    <cofactor evidence="8">
        <name>dipyrromethane</name>
        <dbReference type="ChEBI" id="CHEBI:60342"/>
    </cofactor>
    <text evidence="8">Binds 1 dipyrromethane group covalently.</text>
</comment>
<dbReference type="PRINTS" id="PR00151">
    <property type="entry name" value="PORPHBDMNASE"/>
</dbReference>
<evidence type="ECO:0000256" key="3">
    <source>
        <dbReference type="ARBA" id="ARBA00005638"/>
    </source>
</evidence>
<dbReference type="InterPro" id="IPR022418">
    <property type="entry name" value="Porphobilinogen_deaminase_C"/>
</dbReference>
<protein>
    <recommendedName>
        <fullName evidence="8">Porphobilinogen deaminase</fullName>
        <shortName evidence="8">PBG</shortName>
        <ecNumber evidence="8">2.5.1.61</ecNumber>
    </recommendedName>
    <alternativeName>
        <fullName evidence="8">Hydroxymethylbilane synthase</fullName>
        <shortName evidence="8">HMBS</shortName>
    </alternativeName>
    <alternativeName>
        <fullName evidence="8">Pre-uroporphyrinogen synthase</fullName>
    </alternativeName>
</protein>
<dbReference type="NCBIfam" id="TIGR00212">
    <property type="entry name" value="hemC"/>
    <property type="match status" value="1"/>
</dbReference>
<evidence type="ECO:0000256" key="5">
    <source>
        <dbReference type="ARBA" id="ARBA00022679"/>
    </source>
</evidence>
<dbReference type="Pfam" id="PF03900">
    <property type="entry name" value="Porphobil_deamC"/>
    <property type="match status" value="1"/>
</dbReference>
<gene>
    <name evidence="8 11" type="primary">hemC</name>
    <name evidence="11" type="ORF">ASNO1_43520</name>
</gene>
<comment type="function">
    <text evidence="1 8">Tetrapolymerization of the monopyrrole PBG into the hydroxymethylbilane pre-uroporphyrinogen in several discrete steps.</text>
</comment>
<keyword evidence="5 8" id="KW-0808">Transferase</keyword>
<dbReference type="PANTHER" id="PTHR11557:SF0">
    <property type="entry name" value="PORPHOBILINOGEN DEAMINASE"/>
    <property type="match status" value="1"/>
</dbReference>
<evidence type="ECO:0000256" key="7">
    <source>
        <dbReference type="ARBA" id="ARBA00048169"/>
    </source>
</evidence>
<evidence type="ECO:0000256" key="8">
    <source>
        <dbReference type="HAMAP-Rule" id="MF_00260"/>
    </source>
</evidence>
<dbReference type="Pfam" id="PF01379">
    <property type="entry name" value="Porphobil_deam"/>
    <property type="match status" value="1"/>
</dbReference>
<organism evidence="11 12">
    <name type="scientific">Corallococcus caeni</name>
    <dbReference type="NCBI Taxonomy" id="3082388"/>
    <lineage>
        <taxon>Bacteria</taxon>
        <taxon>Pseudomonadati</taxon>
        <taxon>Myxococcota</taxon>
        <taxon>Myxococcia</taxon>
        <taxon>Myxococcales</taxon>
        <taxon>Cystobacterineae</taxon>
        <taxon>Myxococcaceae</taxon>
        <taxon>Corallococcus</taxon>
    </lineage>
</organism>
<name>A0ABQ6QWS8_9BACT</name>
<evidence type="ECO:0000256" key="4">
    <source>
        <dbReference type="ARBA" id="ARBA00011245"/>
    </source>
</evidence>
<comment type="subunit">
    <text evidence="4 8">Monomer.</text>
</comment>
<dbReference type="SUPFAM" id="SSF53850">
    <property type="entry name" value="Periplasmic binding protein-like II"/>
    <property type="match status" value="1"/>
</dbReference>
<dbReference type="Gene3D" id="3.30.160.40">
    <property type="entry name" value="Porphobilinogen deaminase, C-terminal domain"/>
    <property type="match status" value="1"/>
</dbReference>
<evidence type="ECO:0000313" key="11">
    <source>
        <dbReference type="EMBL" id="GMU08099.1"/>
    </source>
</evidence>
<dbReference type="PIRSF" id="PIRSF001438">
    <property type="entry name" value="4pyrrol_synth_OHMeBilane_synth"/>
    <property type="match status" value="1"/>
</dbReference>
<reference evidence="11 12" key="1">
    <citation type="journal article" date="2024" name="Arch. Microbiol.">
        <title>Corallococcus caeni sp. nov., a novel myxobacterium isolated from activated sludge.</title>
        <authorList>
            <person name="Tomita S."/>
            <person name="Nakai R."/>
            <person name="Kuroda K."/>
            <person name="Kurashita H."/>
            <person name="Hatamoto M."/>
            <person name="Yamaguchi T."/>
            <person name="Narihiro T."/>
        </authorList>
    </citation>
    <scope>NUCLEOTIDE SEQUENCE [LARGE SCALE GENOMIC DNA]</scope>
    <source>
        <strain evidence="11 12">NO1</strain>
    </source>
</reference>
<dbReference type="Proteomes" id="UP001342631">
    <property type="component" value="Unassembled WGS sequence"/>
</dbReference>
<keyword evidence="12" id="KW-1185">Reference proteome</keyword>
<dbReference type="CDD" id="cd13646">
    <property type="entry name" value="PBP2_EcHMBS_like"/>
    <property type="match status" value="1"/>
</dbReference>
<sequence length="313" mass="33386">MKAVRIATRESPLALWQANHVASLLTQRNPGLEVTLVKMTTEGDRFLSAPLSQVGGKGLFVKEIEQALLDGRADVAVHSLKDMTSVFPDGLILAAVPTREDPRDAFCSPDGHTLALLPPGARVGTSSLRRSCILRARRPDLEIVSLRGNVQTRLQKTRELKLAGAMLAAAGLKRLGLDHHITQVVPVADSLPAVGQGVLAIQCREADADVRALLQPLEDTLTRDAVRAERAFLAKLEGGCTVPLAGHATVEGGQVYLRGLVGRPDGSRVVRGEVKGPVPEAERLGEALAEELLSRGAGDILRDFGRRDGASRA</sequence>
<dbReference type="EC" id="2.5.1.61" evidence="8"/>
<evidence type="ECO:0000256" key="1">
    <source>
        <dbReference type="ARBA" id="ARBA00002869"/>
    </source>
</evidence>
<evidence type="ECO:0000259" key="9">
    <source>
        <dbReference type="Pfam" id="PF01379"/>
    </source>
</evidence>
<dbReference type="InterPro" id="IPR022417">
    <property type="entry name" value="Porphobilin_deaminase_N"/>
</dbReference>
<dbReference type="InterPro" id="IPR036803">
    <property type="entry name" value="Porphobilinogen_deaminase_C_sf"/>
</dbReference>
<keyword evidence="6 8" id="KW-0627">Porphyrin biosynthesis</keyword>
<dbReference type="PROSITE" id="PS00533">
    <property type="entry name" value="PORPHOBILINOGEN_DEAM"/>
    <property type="match status" value="1"/>
</dbReference>